<keyword evidence="9" id="KW-1185">Reference proteome</keyword>
<dbReference type="InterPro" id="IPR029044">
    <property type="entry name" value="Nucleotide-diphossugar_trans"/>
</dbReference>
<sequence>MNTPQDQIVAIVPAAGIGSRMGADIPKQYLKLGEDTILSLTLKLLLSHPKIERVIVALHPQDDLFTSLPQSSHPKLKSVIGGKERADSVQSCLEHLDDEYWVMVHDAARPCLTHNDIDKLIDSRQLFPQGAILAAPVRDTMKRSDSQGVITETVCRELLWHALTPQFFPVKALKENLANALAAKANITDEASAMEWAGFSPGLVTGRADNIKITHPDDLQLAALFLSQRTKG</sequence>
<dbReference type="InterPro" id="IPR034683">
    <property type="entry name" value="IspD/TarI"/>
</dbReference>
<comment type="similarity">
    <text evidence="3 7">Belongs to the IspD/TarI cytidylyltransferase family. IspD subfamily.</text>
</comment>
<dbReference type="InterPro" id="IPR050088">
    <property type="entry name" value="IspD/TarI_cytidylyltransf_bact"/>
</dbReference>
<name>A0ABX6V9E7_9GAMM</name>
<dbReference type="GO" id="GO:0050518">
    <property type="term" value="F:2-C-methyl-D-erythritol 4-phosphate cytidylyltransferase activity"/>
    <property type="evidence" value="ECO:0007669"/>
    <property type="project" value="UniProtKB-EC"/>
</dbReference>
<evidence type="ECO:0000256" key="3">
    <source>
        <dbReference type="ARBA" id="ARBA00009789"/>
    </source>
</evidence>
<feature type="site" description="Transition state stabilizer" evidence="7">
    <location>
        <position position="27"/>
    </location>
</feature>
<keyword evidence="6 7" id="KW-0414">Isoprene biosynthesis</keyword>
<evidence type="ECO:0000256" key="5">
    <source>
        <dbReference type="ARBA" id="ARBA00022695"/>
    </source>
</evidence>
<feature type="site" description="Positions MEP for the nucleophilic attack" evidence="7">
    <location>
        <position position="212"/>
    </location>
</feature>
<evidence type="ECO:0000256" key="2">
    <source>
        <dbReference type="ARBA" id="ARBA00004787"/>
    </source>
</evidence>
<dbReference type="Proteomes" id="UP000316416">
    <property type="component" value="Chromosome"/>
</dbReference>
<keyword evidence="4 7" id="KW-0808">Transferase</keyword>
<proteinExistence type="inferred from homology"/>
<dbReference type="HAMAP" id="MF_00108">
    <property type="entry name" value="IspD"/>
    <property type="match status" value="1"/>
</dbReference>
<dbReference type="Gene3D" id="3.90.550.10">
    <property type="entry name" value="Spore Coat Polysaccharide Biosynthesis Protein SpsA, Chain A"/>
    <property type="match status" value="1"/>
</dbReference>
<dbReference type="RefSeq" id="WP_142874686.1">
    <property type="nucleotide sequence ID" value="NZ_CP045503.2"/>
</dbReference>
<evidence type="ECO:0000256" key="6">
    <source>
        <dbReference type="ARBA" id="ARBA00023229"/>
    </source>
</evidence>
<organism evidence="8 9">
    <name type="scientific">Shewanella eurypsychrophilus</name>
    <dbReference type="NCBI Taxonomy" id="2593656"/>
    <lineage>
        <taxon>Bacteria</taxon>
        <taxon>Pseudomonadati</taxon>
        <taxon>Pseudomonadota</taxon>
        <taxon>Gammaproteobacteria</taxon>
        <taxon>Alteromonadales</taxon>
        <taxon>Shewanellaceae</taxon>
        <taxon>Shewanella</taxon>
    </lineage>
</organism>
<dbReference type="InterPro" id="IPR018294">
    <property type="entry name" value="ISPD_synthase_CS"/>
</dbReference>
<dbReference type="PANTHER" id="PTHR32125:SF4">
    <property type="entry name" value="2-C-METHYL-D-ERYTHRITOL 4-PHOSPHATE CYTIDYLYLTRANSFERASE, CHLOROPLASTIC"/>
    <property type="match status" value="1"/>
</dbReference>
<reference evidence="8" key="1">
    <citation type="submission" date="2021-07" db="EMBL/GenBank/DDBJ databases">
        <title>Shewanella sp. YLB-07 whole genome sequence.</title>
        <authorList>
            <person name="Yu L."/>
        </authorList>
    </citation>
    <scope>NUCLEOTIDE SEQUENCE</scope>
    <source>
        <strain evidence="8">YLB-08</strain>
    </source>
</reference>
<dbReference type="PANTHER" id="PTHR32125">
    <property type="entry name" value="2-C-METHYL-D-ERYTHRITOL 4-PHOSPHATE CYTIDYLYLTRANSFERASE, CHLOROPLASTIC"/>
    <property type="match status" value="1"/>
</dbReference>
<dbReference type="SUPFAM" id="SSF53448">
    <property type="entry name" value="Nucleotide-diphospho-sugar transferases"/>
    <property type="match status" value="1"/>
</dbReference>
<evidence type="ECO:0000256" key="7">
    <source>
        <dbReference type="HAMAP-Rule" id="MF_00108"/>
    </source>
</evidence>
<protein>
    <recommendedName>
        <fullName evidence="7">2-C-methyl-D-erythritol 4-phosphate cytidylyltransferase</fullName>
        <ecNumber evidence="7">2.7.7.60</ecNumber>
    </recommendedName>
    <alternativeName>
        <fullName evidence="7">4-diphosphocytidyl-2C-methyl-D-erythritol synthase</fullName>
    </alternativeName>
    <alternativeName>
        <fullName evidence="7">MEP cytidylyltransferase</fullName>
        <shortName evidence="7">MCT</shortName>
    </alternativeName>
</protein>
<dbReference type="EMBL" id="CP045503">
    <property type="protein sequence ID" value="QPG59065.1"/>
    <property type="molecule type" value="Genomic_DNA"/>
</dbReference>
<dbReference type="EC" id="2.7.7.60" evidence="7"/>
<gene>
    <name evidence="7 8" type="primary">ispD</name>
    <name evidence="8" type="ORF">FM038_017890</name>
</gene>
<dbReference type="InterPro" id="IPR001228">
    <property type="entry name" value="IspD"/>
</dbReference>
<dbReference type="PROSITE" id="PS01295">
    <property type="entry name" value="ISPD"/>
    <property type="match status" value="1"/>
</dbReference>
<feature type="site" description="Transition state stabilizer" evidence="7">
    <location>
        <position position="20"/>
    </location>
</feature>
<evidence type="ECO:0000313" key="8">
    <source>
        <dbReference type="EMBL" id="QPG59065.1"/>
    </source>
</evidence>
<dbReference type="Pfam" id="PF01128">
    <property type="entry name" value="IspD"/>
    <property type="match status" value="1"/>
</dbReference>
<dbReference type="CDD" id="cd02516">
    <property type="entry name" value="CDP-ME_synthetase"/>
    <property type="match status" value="1"/>
</dbReference>
<keyword evidence="5 7" id="KW-0548">Nucleotidyltransferase</keyword>
<evidence type="ECO:0000313" key="9">
    <source>
        <dbReference type="Proteomes" id="UP000316416"/>
    </source>
</evidence>
<evidence type="ECO:0000256" key="1">
    <source>
        <dbReference type="ARBA" id="ARBA00001282"/>
    </source>
</evidence>
<accession>A0ABX6V9E7</accession>
<comment type="function">
    <text evidence="7">Catalyzes the formation of 4-diphosphocytidyl-2-C-methyl-D-erythritol from CTP and 2-C-methyl-D-erythritol 4-phosphate (MEP).</text>
</comment>
<evidence type="ECO:0000256" key="4">
    <source>
        <dbReference type="ARBA" id="ARBA00022679"/>
    </source>
</evidence>
<comment type="catalytic activity">
    <reaction evidence="1 7">
        <text>2-C-methyl-D-erythritol 4-phosphate + CTP + H(+) = 4-CDP-2-C-methyl-D-erythritol + diphosphate</text>
        <dbReference type="Rhea" id="RHEA:13429"/>
        <dbReference type="ChEBI" id="CHEBI:15378"/>
        <dbReference type="ChEBI" id="CHEBI:33019"/>
        <dbReference type="ChEBI" id="CHEBI:37563"/>
        <dbReference type="ChEBI" id="CHEBI:57823"/>
        <dbReference type="ChEBI" id="CHEBI:58262"/>
        <dbReference type="EC" id="2.7.7.60"/>
    </reaction>
</comment>
<feature type="site" description="Positions MEP for the nucleophilic attack" evidence="7">
    <location>
        <position position="156"/>
    </location>
</feature>
<comment type="pathway">
    <text evidence="2 7">Isoprenoid biosynthesis; isopentenyl diphosphate biosynthesis via DXP pathway; isopentenyl diphosphate from 1-deoxy-D-xylulose 5-phosphate: step 2/6.</text>
</comment>
<dbReference type="NCBIfam" id="TIGR00453">
    <property type="entry name" value="ispD"/>
    <property type="match status" value="1"/>
</dbReference>